<feature type="transmembrane region" description="Helical" evidence="1">
    <location>
        <begin position="77"/>
        <end position="97"/>
    </location>
</feature>
<protein>
    <recommendedName>
        <fullName evidence="4">SpdD protein</fullName>
    </recommendedName>
</protein>
<keyword evidence="1" id="KW-0472">Membrane</keyword>
<dbReference type="EMBL" id="BAABKB010000002">
    <property type="protein sequence ID" value="GAA4999558.1"/>
    <property type="molecule type" value="Genomic_DNA"/>
</dbReference>
<comment type="caution">
    <text evidence="2">The sequence shown here is derived from an EMBL/GenBank/DDBJ whole genome shotgun (WGS) entry which is preliminary data.</text>
</comment>
<sequence>MNQPIERQQIGYDLAGNPVYAAWPAPYGPSSVAQQATQPLQPIKVHPWGAYIAGGCLGVLALTVLVVAIAFVVLGFAILAAVLALAVVALTICLVVLRSMWRDVKKGR</sequence>
<accession>A0ABP9IL16</accession>
<keyword evidence="3" id="KW-1185">Reference proteome</keyword>
<evidence type="ECO:0008006" key="4">
    <source>
        <dbReference type="Google" id="ProtNLM"/>
    </source>
</evidence>
<keyword evidence="1" id="KW-1133">Transmembrane helix</keyword>
<dbReference type="RefSeq" id="WP_345642433.1">
    <property type="nucleotide sequence ID" value="NZ_BAABKB010000002.1"/>
</dbReference>
<evidence type="ECO:0000313" key="2">
    <source>
        <dbReference type="EMBL" id="GAA4999558.1"/>
    </source>
</evidence>
<gene>
    <name evidence="2" type="ORF">GCM10023335_12540</name>
</gene>
<evidence type="ECO:0000313" key="3">
    <source>
        <dbReference type="Proteomes" id="UP001501759"/>
    </source>
</evidence>
<evidence type="ECO:0000256" key="1">
    <source>
        <dbReference type="SAM" id="Phobius"/>
    </source>
</evidence>
<keyword evidence="1" id="KW-0812">Transmembrane</keyword>
<name>A0ABP9IL16_9ACTN</name>
<proteinExistence type="predicted"/>
<dbReference type="Proteomes" id="UP001501759">
    <property type="component" value="Unassembled WGS sequence"/>
</dbReference>
<feature type="transmembrane region" description="Helical" evidence="1">
    <location>
        <begin position="48"/>
        <end position="71"/>
    </location>
</feature>
<reference evidence="3" key="1">
    <citation type="journal article" date="2019" name="Int. J. Syst. Evol. Microbiol.">
        <title>The Global Catalogue of Microorganisms (GCM) 10K type strain sequencing project: providing services to taxonomists for standard genome sequencing and annotation.</title>
        <authorList>
            <consortium name="The Broad Institute Genomics Platform"/>
            <consortium name="The Broad Institute Genome Sequencing Center for Infectious Disease"/>
            <person name="Wu L."/>
            <person name="Ma J."/>
        </authorList>
    </citation>
    <scope>NUCLEOTIDE SEQUENCE [LARGE SCALE GENOMIC DNA]</scope>
    <source>
        <strain evidence="3">JCM 18409</strain>
    </source>
</reference>
<organism evidence="2 3">
    <name type="scientific">Streptomyces siamensis</name>
    <dbReference type="NCBI Taxonomy" id="1274986"/>
    <lineage>
        <taxon>Bacteria</taxon>
        <taxon>Bacillati</taxon>
        <taxon>Actinomycetota</taxon>
        <taxon>Actinomycetes</taxon>
        <taxon>Kitasatosporales</taxon>
        <taxon>Streptomycetaceae</taxon>
        <taxon>Streptomyces</taxon>
    </lineage>
</organism>